<name>A0ACB9TVV0_HOLOL</name>
<dbReference type="Proteomes" id="UP001056778">
    <property type="component" value="Chromosome 1"/>
</dbReference>
<evidence type="ECO:0000313" key="2">
    <source>
        <dbReference type="Proteomes" id="UP001056778"/>
    </source>
</evidence>
<protein>
    <submittedName>
        <fullName evidence="1">Basic helix-loop-helix protein neurogenin-related</fullName>
    </submittedName>
</protein>
<sequence>MDRCSAGSEKEINKKFKMHKGRLRRTKANARERNRMHGLNAALDRLRRYLTLRGLEIRYLILNDFFNVIRSPNYTINMFLYCLCVFGIFSRMPITQTHIDLHSAPQKLSKIETLRLARNYIVAMTQTLQEGKPMEIVRFVKILSKDLSQTTANLLNGVILNQSQNIAVYNNFFLNNPESCFDYINHGLNGNNLYNNQNHSSYNAFCYDGPYNNWYCSYKGSFNSPLLPKSEKVMWDRNYLPENCNIYNNYANRYWFGVDK</sequence>
<gene>
    <name evidence="1" type="ORF">MML48_1g11104</name>
</gene>
<proteinExistence type="predicted"/>
<keyword evidence="2" id="KW-1185">Reference proteome</keyword>
<accession>A0ACB9TVV0</accession>
<comment type="caution">
    <text evidence="1">The sequence shown here is derived from an EMBL/GenBank/DDBJ whole genome shotgun (WGS) entry which is preliminary data.</text>
</comment>
<reference evidence="1" key="1">
    <citation type="submission" date="2022-04" db="EMBL/GenBank/DDBJ databases">
        <title>Chromosome-scale genome assembly of Holotrichia oblita Faldermann.</title>
        <authorList>
            <person name="Rongchong L."/>
        </authorList>
    </citation>
    <scope>NUCLEOTIDE SEQUENCE</scope>
    <source>
        <strain evidence="1">81SQS9</strain>
    </source>
</reference>
<organism evidence="1 2">
    <name type="scientific">Holotrichia oblita</name>
    <name type="common">Chafer beetle</name>
    <dbReference type="NCBI Taxonomy" id="644536"/>
    <lineage>
        <taxon>Eukaryota</taxon>
        <taxon>Metazoa</taxon>
        <taxon>Ecdysozoa</taxon>
        <taxon>Arthropoda</taxon>
        <taxon>Hexapoda</taxon>
        <taxon>Insecta</taxon>
        <taxon>Pterygota</taxon>
        <taxon>Neoptera</taxon>
        <taxon>Endopterygota</taxon>
        <taxon>Coleoptera</taxon>
        <taxon>Polyphaga</taxon>
        <taxon>Scarabaeiformia</taxon>
        <taxon>Scarabaeidae</taxon>
        <taxon>Melolonthinae</taxon>
        <taxon>Holotrichia</taxon>
    </lineage>
</organism>
<dbReference type="EMBL" id="CM043015">
    <property type="protein sequence ID" value="KAI4470975.1"/>
    <property type="molecule type" value="Genomic_DNA"/>
</dbReference>
<evidence type="ECO:0000313" key="1">
    <source>
        <dbReference type="EMBL" id="KAI4470975.1"/>
    </source>
</evidence>